<reference evidence="1 2" key="1">
    <citation type="submission" date="2016-08" db="EMBL/GenBank/DDBJ databases">
        <title>Novel Firmicute Genomes.</title>
        <authorList>
            <person name="Poppleton D.I."/>
            <person name="Gribaldo S."/>
        </authorList>
    </citation>
    <scope>NUCLEOTIDE SEQUENCE [LARGE SCALE GENOMIC DNA]</scope>
    <source>
        <strain evidence="1 2">RAOx-1</strain>
    </source>
</reference>
<dbReference type="AlphaFoldDB" id="A0A419SGB0"/>
<dbReference type="OrthoDB" id="2886653at2"/>
<proteinExistence type="predicted"/>
<organism evidence="1 2">
    <name type="scientific">Ammoniphilus oxalaticus</name>
    <dbReference type="NCBI Taxonomy" id="66863"/>
    <lineage>
        <taxon>Bacteria</taxon>
        <taxon>Bacillati</taxon>
        <taxon>Bacillota</taxon>
        <taxon>Bacilli</taxon>
        <taxon>Bacillales</taxon>
        <taxon>Paenibacillaceae</taxon>
        <taxon>Aneurinibacillus group</taxon>
        <taxon>Ammoniphilus</taxon>
    </lineage>
</organism>
<comment type="caution">
    <text evidence="1">The sequence shown here is derived from an EMBL/GenBank/DDBJ whole genome shotgun (WGS) entry which is preliminary data.</text>
</comment>
<dbReference type="EMBL" id="MCHY01000009">
    <property type="protein sequence ID" value="RKD22819.1"/>
    <property type="molecule type" value="Genomic_DNA"/>
</dbReference>
<gene>
    <name evidence="1" type="ORF">BEP19_11275</name>
</gene>
<protein>
    <submittedName>
        <fullName evidence="1">Inhibitor of sigma-G Gin</fullName>
    </submittedName>
</protein>
<sequence length="59" mass="6921">MSWPIKGCIVCGDTEQKGITIWQSFICESCEQEMVNTDVRDTKYPFFVEKMKLIWKLDA</sequence>
<evidence type="ECO:0000313" key="1">
    <source>
        <dbReference type="EMBL" id="RKD22819.1"/>
    </source>
</evidence>
<keyword evidence="2" id="KW-1185">Reference proteome</keyword>
<accession>A0A419SGB0</accession>
<dbReference type="Pfam" id="PF10764">
    <property type="entry name" value="Gin"/>
    <property type="match status" value="1"/>
</dbReference>
<name>A0A419SGB0_9BACL</name>
<dbReference type="RefSeq" id="WP_120190305.1">
    <property type="nucleotide sequence ID" value="NZ_MCHY01000009.1"/>
</dbReference>
<dbReference type="InterPro" id="IPR019700">
    <property type="entry name" value="Sigma-G_inhibitor_Gin"/>
</dbReference>
<evidence type="ECO:0000313" key="2">
    <source>
        <dbReference type="Proteomes" id="UP000284219"/>
    </source>
</evidence>
<dbReference type="Proteomes" id="UP000284219">
    <property type="component" value="Unassembled WGS sequence"/>
</dbReference>